<dbReference type="SUPFAM" id="SSF55486">
    <property type="entry name" value="Metalloproteases ('zincins'), catalytic domain"/>
    <property type="match status" value="1"/>
</dbReference>
<accession>A0A3P6S1X0</accession>
<protein>
    <submittedName>
        <fullName evidence="1">Uncharacterized protein</fullName>
    </submittedName>
</protein>
<gene>
    <name evidence="1" type="ORF">CGOC_LOCUS6395</name>
</gene>
<dbReference type="InterPro" id="IPR042089">
    <property type="entry name" value="Peptidase_M13_dom_2"/>
</dbReference>
<dbReference type="Gene3D" id="1.10.1380.10">
    <property type="entry name" value="Neutral endopeptidase , domain2"/>
    <property type="match status" value="1"/>
</dbReference>
<sequence length="125" mass="13492">MGRLGTYDQAQVIVNNQTALGLKAVDINDAKKWSATERITKAALDACVINSQLTSSIDKSKQIYNDIVAWFGGVPFLGGKVTQDSASIWGTVGLIEQTHALGTLLSSWVSVDYKNVSQNALYISQ</sequence>
<reference evidence="1 2" key="1">
    <citation type="submission" date="2018-11" db="EMBL/GenBank/DDBJ databases">
        <authorList>
            <consortium name="Pathogen Informatics"/>
        </authorList>
    </citation>
    <scope>NUCLEOTIDE SEQUENCE [LARGE SCALE GENOMIC DNA]</scope>
</reference>
<keyword evidence="2" id="KW-1185">Reference proteome</keyword>
<organism evidence="1 2">
    <name type="scientific">Cylicostephanus goldi</name>
    <name type="common">Nematode worm</name>
    <dbReference type="NCBI Taxonomy" id="71465"/>
    <lineage>
        <taxon>Eukaryota</taxon>
        <taxon>Metazoa</taxon>
        <taxon>Ecdysozoa</taxon>
        <taxon>Nematoda</taxon>
        <taxon>Chromadorea</taxon>
        <taxon>Rhabditida</taxon>
        <taxon>Rhabditina</taxon>
        <taxon>Rhabditomorpha</taxon>
        <taxon>Strongyloidea</taxon>
        <taxon>Strongylidae</taxon>
        <taxon>Cylicostephanus</taxon>
    </lineage>
</organism>
<name>A0A3P6S1X0_CYLGO</name>
<dbReference type="EMBL" id="UYRV01020781">
    <property type="protein sequence ID" value="VDK68186.1"/>
    <property type="molecule type" value="Genomic_DNA"/>
</dbReference>
<feature type="non-terminal residue" evidence="1">
    <location>
        <position position="125"/>
    </location>
</feature>
<evidence type="ECO:0000313" key="2">
    <source>
        <dbReference type="Proteomes" id="UP000271889"/>
    </source>
</evidence>
<dbReference type="OrthoDB" id="5872004at2759"/>
<dbReference type="Proteomes" id="UP000271889">
    <property type="component" value="Unassembled WGS sequence"/>
</dbReference>
<proteinExistence type="predicted"/>
<dbReference type="AlphaFoldDB" id="A0A3P6S1X0"/>
<evidence type="ECO:0000313" key="1">
    <source>
        <dbReference type="EMBL" id="VDK68186.1"/>
    </source>
</evidence>